<dbReference type="PaxDb" id="3827-XP_004487866.1"/>
<dbReference type="Gene3D" id="3.30.160.60">
    <property type="entry name" value="Classic Zinc Finger"/>
    <property type="match status" value="1"/>
</dbReference>
<dbReference type="STRING" id="3827.A0A1S2XG95"/>
<proteinExistence type="predicted"/>
<feature type="region of interest" description="Disordered" evidence="2">
    <location>
        <begin position="1"/>
        <end position="20"/>
    </location>
</feature>
<dbReference type="eggNOG" id="ENOG502SZXS">
    <property type="taxonomic scope" value="Eukaryota"/>
</dbReference>
<evidence type="ECO:0000259" key="3">
    <source>
        <dbReference type="PROSITE" id="PS50157"/>
    </source>
</evidence>
<keyword evidence="4" id="KW-1185">Reference proteome</keyword>
<organism evidence="4 5">
    <name type="scientific">Cicer arietinum</name>
    <name type="common">Chickpea</name>
    <name type="synonym">Garbanzo</name>
    <dbReference type="NCBI Taxonomy" id="3827"/>
    <lineage>
        <taxon>Eukaryota</taxon>
        <taxon>Viridiplantae</taxon>
        <taxon>Streptophyta</taxon>
        <taxon>Embryophyta</taxon>
        <taxon>Tracheophyta</taxon>
        <taxon>Spermatophyta</taxon>
        <taxon>Magnoliopsida</taxon>
        <taxon>eudicotyledons</taxon>
        <taxon>Gunneridae</taxon>
        <taxon>Pentapetalae</taxon>
        <taxon>rosids</taxon>
        <taxon>fabids</taxon>
        <taxon>Fabales</taxon>
        <taxon>Fabaceae</taxon>
        <taxon>Papilionoideae</taxon>
        <taxon>50 kb inversion clade</taxon>
        <taxon>NPAAA clade</taxon>
        <taxon>Hologalegina</taxon>
        <taxon>IRL clade</taxon>
        <taxon>Cicereae</taxon>
        <taxon>Cicer</taxon>
    </lineage>
</organism>
<dbReference type="PROSITE" id="PS50157">
    <property type="entry name" value="ZINC_FINGER_C2H2_2"/>
    <property type="match status" value="1"/>
</dbReference>
<protein>
    <submittedName>
        <fullName evidence="5">Zinc finger protein 11-like</fullName>
    </submittedName>
</protein>
<feature type="compositionally biased region" description="Polar residues" evidence="2">
    <location>
        <begin position="1"/>
        <end position="11"/>
    </location>
</feature>
<dbReference type="GO" id="GO:0010090">
    <property type="term" value="P:trichome morphogenesis"/>
    <property type="evidence" value="ECO:0007669"/>
    <property type="project" value="InterPro"/>
</dbReference>
<keyword evidence="1" id="KW-0479">Metal-binding</keyword>
<dbReference type="InterPro" id="IPR044299">
    <property type="entry name" value="GIS3/ZFP5/ZFP6"/>
</dbReference>
<dbReference type="OrthoDB" id="772256at2759"/>
<evidence type="ECO:0000313" key="5">
    <source>
        <dbReference type="RefSeq" id="XP_004487866.1"/>
    </source>
</evidence>
<dbReference type="InterPro" id="IPR036236">
    <property type="entry name" value="Znf_C2H2_sf"/>
</dbReference>
<dbReference type="KEGG" id="cam:101493460"/>
<dbReference type="SUPFAM" id="SSF57667">
    <property type="entry name" value="beta-beta-alpha zinc fingers"/>
    <property type="match status" value="1"/>
</dbReference>
<dbReference type="Proteomes" id="UP000087171">
    <property type="component" value="Chromosome Ca1"/>
</dbReference>
<accession>A0A1S2XG95</accession>
<evidence type="ECO:0000313" key="4">
    <source>
        <dbReference type="Proteomes" id="UP000087171"/>
    </source>
</evidence>
<keyword evidence="1" id="KW-0863">Zinc-finger</keyword>
<dbReference type="PANTHER" id="PTHR46353">
    <property type="entry name" value="ZINC FINGER PROTEIN 5"/>
    <property type="match status" value="1"/>
</dbReference>
<gene>
    <name evidence="5" type="primary">LOC101493460</name>
</gene>
<reference evidence="5" key="2">
    <citation type="submission" date="2025-08" db="UniProtKB">
        <authorList>
            <consortium name="RefSeq"/>
        </authorList>
    </citation>
    <scope>IDENTIFICATION</scope>
    <source>
        <tissue evidence="5">Etiolated seedlings</tissue>
    </source>
</reference>
<dbReference type="GO" id="GO:0003700">
    <property type="term" value="F:DNA-binding transcription factor activity"/>
    <property type="evidence" value="ECO:0007669"/>
    <property type="project" value="TreeGrafter"/>
</dbReference>
<reference evidence="4" key="1">
    <citation type="journal article" date="2013" name="Nat. Biotechnol.">
        <title>Draft genome sequence of chickpea (Cicer arietinum) provides a resource for trait improvement.</title>
        <authorList>
            <person name="Varshney R.K."/>
            <person name="Song C."/>
            <person name="Saxena R.K."/>
            <person name="Azam S."/>
            <person name="Yu S."/>
            <person name="Sharpe A.G."/>
            <person name="Cannon S."/>
            <person name="Baek J."/>
            <person name="Rosen B.D."/>
            <person name="Tar'an B."/>
            <person name="Millan T."/>
            <person name="Zhang X."/>
            <person name="Ramsay L.D."/>
            <person name="Iwata A."/>
            <person name="Wang Y."/>
            <person name="Nelson W."/>
            <person name="Farmer A.D."/>
            <person name="Gaur P.M."/>
            <person name="Soderlund C."/>
            <person name="Penmetsa R.V."/>
            <person name="Xu C."/>
            <person name="Bharti A.K."/>
            <person name="He W."/>
            <person name="Winter P."/>
            <person name="Zhao S."/>
            <person name="Hane J.K."/>
            <person name="Carrasquilla-Garcia N."/>
            <person name="Condie J.A."/>
            <person name="Upadhyaya H.D."/>
            <person name="Luo M.C."/>
            <person name="Thudi M."/>
            <person name="Gowda C.L."/>
            <person name="Singh N.P."/>
            <person name="Lichtenzveig J."/>
            <person name="Gali K.K."/>
            <person name="Rubio J."/>
            <person name="Nadarajan N."/>
            <person name="Dolezel J."/>
            <person name="Bansal K.C."/>
            <person name="Xu X."/>
            <person name="Edwards D."/>
            <person name="Zhang G."/>
            <person name="Kahl G."/>
            <person name="Gil J."/>
            <person name="Singh K.B."/>
            <person name="Datta S.K."/>
            <person name="Jackson S.A."/>
            <person name="Wang J."/>
            <person name="Cook D.R."/>
        </authorList>
    </citation>
    <scope>NUCLEOTIDE SEQUENCE [LARGE SCALE GENOMIC DNA]</scope>
    <source>
        <strain evidence="4">cv. CDC Frontier</strain>
    </source>
</reference>
<dbReference type="GO" id="GO:0009736">
    <property type="term" value="P:cytokinin-activated signaling pathway"/>
    <property type="evidence" value="ECO:0007669"/>
    <property type="project" value="TreeGrafter"/>
</dbReference>
<dbReference type="RefSeq" id="XP_004487866.1">
    <property type="nucleotide sequence ID" value="XM_004487809.3"/>
</dbReference>
<dbReference type="AlphaFoldDB" id="A0A1S2XG95"/>
<dbReference type="GO" id="GO:0009740">
    <property type="term" value="P:gibberellic acid mediated signaling pathway"/>
    <property type="evidence" value="ECO:0007669"/>
    <property type="project" value="TreeGrafter"/>
</dbReference>
<dbReference type="InterPro" id="IPR013087">
    <property type="entry name" value="Znf_C2H2_type"/>
</dbReference>
<evidence type="ECO:0000256" key="1">
    <source>
        <dbReference type="PROSITE-ProRule" id="PRU00042"/>
    </source>
</evidence>
<dbReference type="GeneID" id="101493460"/>
<dbReference type="GO" id="GO:0008270">
    <property type="term" value="F:zinc ion binding"/>
    <property type="evidence" value="ECO:0007669"/>
    <property type="project" value="UniProtKB-KW"/>
</dbReference>
<evidence type="ECO:0000256" key="2">
    <source>
        <dbReference type="SAM" id="MobiDB-lite"/>
    </source>
</evidence>
<feature type="domain" description="C2H2-type" evidence="3">
    <location>
        <begin position="44"/>
        <end position="71"/>
    </location>
</feature>
<name>A0A1S2XG95_CICAR</name>
<dbReference type="PROSITE" id="PS00028">
    <property type="entry name" value="ZINC_FINGER_C2H2_1"/>
    <property type="match status" value="1"/>
</dbReference>
<dbReference type="GO" id="GO:0005634">
    <property type="term" value="C:nucleus"/>
    <property type="evidence" value="ECO:0007669"/>
    <property type="project" value="TreeGrafter"/>
</dbReference>
<dbReference type="GO" id="GO:0000976">
    <property type="term" value="F:transcription cis-regulatory region binding"/>
    <property type="evidence" value="ECO:0007669"/>
    <property type="project" value="TreeGrafter"/>
</dbReference>
<sequence length="160" mass="18410">MSNASKNPMQNSHEKPLSSPSSTLKLFGFSLTSSNTLPCENKRYKCHFCLREFSNSQAFGGHQNAHKKERKRAQFLSIIPHHQRFVASSSYNPTRVMFFHRHAQPYNEEEPQIPYDTATSRNNESFMQVHNNIIDGDDVDLSLSLACGPFNSKDKEFERR</sequence>
<dbReference type="PANTHER" id="PTHR46353:SF23">
    <property type="entry name" value="C2H2 ZINC FINGER-CONTAINING PROTEIN-RELATED"/>
    <property type="match status" value="1"/>
</dbReference>
<keyword evidence="1" id="KW-0862">Zinc</keyword>